<dbReference type="InterPro" id="IPR001867">
    <property type="entry name" value="OmpR/PhoB-type_DNA-bd"/>
</dbReference>
<protein>
    <submittedName>
        <fullName evidence="10">Response regulator transcription factor</fullName>
    </submittedName>
</protein>
<dbReference type="GO" id="GO:0000156">
    <property type="term" value="F:phosphorelay response regulator activity"/>
    <property type="evidence" value="ECO:0007669"/>
    <property type="project" value="TreeGrafter"/>
</dbReference>
<dbReference type="Pfam" id="PF00072">
    <property type="entry name" value="Response_reg"/>
    <property type="match status" value="1"/>
</dbReference>
<dbReference type="Gene3D" id="6.10.250.690">
    <property type="match status" value="1"/>
</dbReference>
<dbReference type="FunFam" id="1.10.10.10:FF:000005">
    <property type="entry name" value="Two-component system response regulator"/>
    <property type="match status" value="1"/>
</dbReference>
<dbReference type="Gene3D" id="3.40.50.2300">
    <property type="match status" value="1"/>
</dbReference>
<evidence type="ECO:0000256" key="6">
    <source>
        <dbReference type="PROSITE-ProRule" id="PRU00169"/>
    </source>
</evidence>
<feature type="domain" description="Response regulatory" evidence="8">
    <location>
        <begin position="2"/>
        <end position="116"/>
    </location>
</feature>
<dbReference type="InterPro" id="IPR036388">
    <property type="entry name" value="WH-like_DNA-bd_sf"/>
</dbReference>
<keyword evidence="2" id="KW-0902">Two-component regulatory system</keyword>
<dbReference type="AlphaFoldDB" id="A0A6N9TS60"/>
<evidence type="ECO:0000313" key="10">
    <source>
        <dbReference type="EMBL" id="NDY42943.1"/>
    </source>
</evidence>
<keyword evidence="5" id="KW-0804">Transcription</keyword>
<feature type="domain" description="OmpR/PhoB-type" evidence="9">
    <location>
        <begin position="125"/>
        <end position="223"/>
    </location>
</feature>
<dbReference type="GO" id="GO:0006355">
    <property type="term" value="P:regulation of DNA-templated transcription"/>
    <property type="evidence" value="ECO:0007669"/>
    <property type="project" value="InterPro"/>
</dbReference>
<name>A0A6N9TS60_DISTH</name>
<dbReference type="GO" id="GO:0005829">
    <property type="term" value="C:cytosol"/>
    <property type="evidence" value="ECO:0007669"/>
    <property type="project" value="TreeGrafter"/>
</dbReference>
<evidence type="ECO:0000256" key="2">
    <source>
        <dbReference type="ARBA" id="ARBA00023012"/>
    </source>
</evidence>
<evidence type="ECO:0000313" key="11">
    <source>
        <dbReference type="Proteomes" id="UP000469346"/>
    </source>
</evidence>
<dbReference type="PANTHER" id="PTHR48111:SF76">
    <property type="entry name" value="TWO-COMPONENT RESPONSE REGULATOR"/>
    <property type="match status" value="1"/>
</dbReference>
<dbReference type="PROSITE" id="PS50110">
    <property type="entry name" value="RESPONSE_REGULATORY"/>
    <property type="match status" value="1"/>
</dbReference>
<dbReference type="InterPro" id="IPR039420">
    <property type="entry name" value="WalR-like"/>
</dbReference>
<dbReference type="EMBL" id="JAAGRR010000102">
    <property type="protein sequence ID" value="NDY42943.1"/>
    <property type="molecule type" value="Genomic_DNA"/>
</dbReference>
<dbReference type="GO" id="GO:0000976">
    <property type="term" value="F:transcription cis-regulatory region binding"/>
    <property type="evidence" value="ECO:0007669"/>
    <property type="project" value="TreeGrafter"/>
</dbReference>
<dbReference type="InterPro" id="IPR001789">
    <property type="entry name" value="Sig_transdc_resp-reg_receiver"/>
</dbReference>
<feature type="DNA-binding region" description="OmpR/PhoB-type" evidence="7">
    <location>
        <begin position="125"/>
        <end position="223"/>
    </location>
</feature>
<reference evidence="10 11" key="1">
    <citation type="submission" date="2020-02" db="EMBL/GenBank/DDBJ databases">
        <title>Comparative genomics of sulfur disproportionating microorganisms.</title>
        <authorList>
            <person name="Ward L.M."/>
            <person name="Bertran E."/>
            <person name="Johnston D.T."/>
        </authorList>
    </citation>
    <scope>NUCLEOTIDE SEQUENCE [LARGE SCALE GENOMIC DNA]</scope>
    <source>
        <strain evidence="10 11">DSM 100025</strain>
    </source>
</reference>
<evidence type="ECO:0000256" key="5">
    <source>
        <dbReference type="ARBA" id="ARBA00023163"/>
    </source>
</evidence>
<dbReference type="GO" id="GO:0032993">
    <property type="term" value="C:protein-DNA complex"/>
    <property type="evidence" value="ECO:0007669"/>
    <property type="project" value="TreeGrafter"/>
</dbReference>
<evidence type="ECO:0000256" key="3">
    <source>
        <dbReference type="ARBA" id="ARBA00023015"/>
    </source>
</evidence>
<feature type="modified residue" description="4-aspartylphosphate" evidence="6">
    <location>
        <position position="51"/>
    </location>
</feature>
<evidence type="ECO:0000256" key="7">
    <source>
        <dbReference type="PROSITE-ProRule" id="PRU01091"/>
    </source>
</evidence>
<organism evidence="10 11">
    <name type="scientific">Dissulfurirhabdus thermomarina</name>
    <dbReference type="NCBI Taxonomy" id="1765737"/>
    <lineage>
        <taxon>Bacteria</taxon>
        <taxon>Deltaproteobacteria</taxon>
        <taxon>Dissulfurirhabdaceae</taxon>
        <taxon>Dissulfurirhabdus</taxon>
    </lineage>
</organism>
<dbReference type="Proteomes" id="UP000469346">
    <property type="component" value="Unassembled WGS sequence"/>
</dbReference>
<comment type="caution">
    <text evidence="10">The sequence shown here is derived from an EMBL/GenBank/DDBJ whole genome shotgun (WGS) entry which is preliminary data.</text>
</comment>
<keyword evidence="3" id="KW-0805">Transcription regulation</keyword>
<dbReference type="SMART" id="SM00448">
    <property type="entry name" value="REC"/>
    <property type="match status" value="1"/>
</dbReference>
<evidence type="ECO:0000259" key="9">
    <source>
        <dbReference type="PROSITE" id="PS51755"/>
    </source>
</evidence>
<dbReference type="SMART" id="SM00862">
    <property type="entry name" value="Trans_reg_C"/>
    <property type="match status" value="1"/>
</dbReference>
<accession>A0A6N9TS60</accession>
<dbReference type="PANTHER" id="PTHR48111">
    <property type="entry name" value="REGULATOR OF RPOS"/>
    <property type="match status" value="1"/>
</dbReference>
<keyword evidence="11" id="KW-1185">Reference proteome</keyword>
<dbReference type="Pfam" id="PF00486">
    <property type="entry name" value="Trans_reg_C"/>
    <property type="match status" value="1"/>
</dbReference>
<sequence length="225" mass="24725">MKILVVEDDRQTARYLAKGLREAGCAVVTAADGPSGLERAREEVFDCLVVDVMLPGIDGLSLVRSVRRGNPSVPILILSARGAVEDKVRGLEDGADDYLSKPFSFSELLARVRALVRRGAGQPSAARIRTGDLEIDLAARRVSRAGRRLDLMPKEFDLLVALARNAGRVLTRTQILEHVWGYLYDAGTNVVDVHICRLRNKVDRGFASPLIHTIRGVGYVLRDEP</sequence>
<proteinExistence type="predicted"/>
<gene>
    <name evidence="10" type="ORF">G3N55_08825</name>
</gene>
<dbReference type="PROSITE" id="PS51755">
    <property type="entry name" value="OMPR_PHOB"/>
    <property type="match status" value="1"/>
</dbReference>
<evidence type="ECO:0000256" key="4">
    <source>
        <dbReference type="ARBA" id="ARBA00023125"/>
    </source>
</evidence>
<dbReference type="CDD" id="cd19935">
    <property type="entry name" value="REC_OmpR_CusR-like"/>
    <property type="match status" value="1"/>
</dbReference>
<evidence type="ECO:0000256" key="1">
    <source>
        <dbReference type="ARBA" id="ARBA00022553"/>
    </source>
</evidence>
<dbReference type="RefSeq" id="WP_163299069.1">
    <property type="nucleotide sequence ID" value="NZ_JAAGRR010000102.1"/>
</dbReference>
<keyword evidence="4 7" id="KW-0238">DNA-binding</keyword>
<dbReference type="Gene3D" id="1.10.10.10">
    <property type="entry name" value="Winged helix-like DNA-binding domain superfamily/Winged helix DNA-binding domain"/>
    <property type="match status" value="1"/>
</dbReference>
<keyword evidence="1 6" id="KW-0597">Phosphoprotein</keyword>
<dbReference type="SUPFAM" id="SSF52172">
    <property type="entry name" value="CheY-like"/>
    <property type="match status" value="1"/>
</dbReference>
<dbReference type="InterPro" id="IPR011006">
    <property type="entry name" value="CheY-like_superfamily"/>
</dbReference>
<dbReference type="CDD" id="cd00383">
    <property type="entry name" value="trans_reg_C"/>
    <property type="match status" value="1"/>
</dbReference>
<evidence type="ECO:0000259" key="8">
    <source>
        <dbReference type="PROSITE" id="PS50110"/>
    </source>
</evidence>